<comment type="caution">
    <text evidence="3">The sequence shown here is derived from an EMBL/GenBank/DDBJ whole genome shotgun (WGS) entry which is preliminary data.</text>
</comment>
<organism evidence="3 4">
    <name type="scientific">Lysinibacillus xylanilyticus</name>
    <dbReference type="NCBI Taxonomy" id="582475"/>
    <lineage>
        <taxon>Bacteria</taxon>
        <taxon>Bacillati</taxon>
        <taxon>Bacillota</taxon>
        <taxon>Bacilli</taxon>
        <taxon>Bacillales</taxon>
        <taxon>Bacillaceae</taxon>
        <taxon>Lysinibacillus</taxon>
    </lineage>
</organism>
<evidence type="ECO:0000313" key="3">
    <source>
        <dbReference type="EMBL" id="PJO43310.1"/>
    </source>
</evidence>
<protein>
    <recommendedName>
        <fullName evidence="5">Serine protease</fullName>
    </recommendedName>
</protein>
<gene>
    <name evidence="3" type="ORF">CWD94_13070</name>
</gene>
<dbReference type="InterPro" id="IPR029410">
    <property type="entry name" value="CAP_assoc"/>
</dbReference>
<dbReference type="SUPFAM" id="SSF55797">
    <property type="entry name" value="PR-1-like"/>
    <property type="match status" value="1"/>
</dbReference>
<dbReference type="PANTHER" id="PTHR31157">
    <property type="entry name" value="SCP DOMAIN-CONTAINING PROTEIN"/>
    <property type="match status" value="1"/>
</dbReference>
<evidence type="ECO:0008006" key="5">
    <source>
        <dbReference type="Google" id="ProtNLM"/>
    </source>
</evidence>
<accession>A0A2M9Q5F1</accession>
<dbReference type="Proteomes" id="UP000232101">
    <property type="component" value="Unassembled WGS sequence"/>
</dbReference>
<sequence length="303" mass="34880">MLLRKVAPIMVGFSMALWTNTSLNPNKSSRTKVTNTQKTLSLSSFQSEYLMEWHQVEMDYSQFSLLGKHNSNEVGGYETRIGHSVFGIPIGSNRIDVKKKYGLPLRDIHYQNTSYLLNYNDCEGNTTHGTYLIDGHYVTFFYDLHKNNIVRSIIWINAKTELSKRGFYSKPSYELRTGLEDLMVDLINHERTIEGLQPLIYDKGCNPIARQHSSNMITHQFFSHEDHKGNHSNDRLTAGGVNHYWYGENIAHGQPNSIFAHEALMNSKGHRINILRKEFTHIFVGVCFKDNGAPYYTVNFYSK</sequence>
<dbReference type="RefSeq" id="WP_100543430.1">
    <property type="nucleotide sequence ID" value="NZ_JBHVRA010000015.1"/>
</dbReference>
<dbReference type="Gene3D" id="3.40.33.10">
    <property type="entry name" value="CAP"/>
    <property type="match status" value="1"/>
</dbReference>
<evidence type="ECO:0000313" key="4">
    <source>
        <dbReference type="Proteomes" id="UP000232101"/>
    </source>
</evidence>
<dbReference type="Pfam" id="PF00188">
    <property type="entry name" value="CAP"/>
    <property type="match status" value="1"/>
</dbReference>
<evidence type="ECO:0000259" key="2">
    <source>
        <dbReference type="Pfam" id="PF14504"/>
    </source>
</evidence>
<proteinExistence type="predicted"/>
<dbReference type="InterPro" id="IPR014044">
    <property type="entry name" value="CAP_dom"/>
</dbReference>
<name>A0A2M9Q5F1_9BACI</name>
<dbReference type="InterPro" id="IPR035940">
    <property type="entry name" value="CAP_sf"/>
</dbReference>
<feature type="domain" description="CAP-associated" evidence="2">
    <location>
        <begin position="46"/>
        <end position="167"/>
    </location>
</feature>
<dbReference type="AlphaFoldDB" id="A0A2M9Q5F1"/>
<feature type="domain" description="SCP" evidence="1">
    <location>
        <begin position="184"/>
        <end position="300"/>
    </location>
</feature>
<reference evidence="3 4" key="1">
    <citation type="submission" date="2017-11" db="EMBL/GenBank/DDBJ databases">
        <title>Bacterial isolate from king chilli rhizosphere.</title>
        <authorList>
            <person name="Takhelmayum P."/>
            <person name="Sarangthem I."/>
        </authorList>
    </citation>
    <scope>NUCLEOTIDE SEQUENCE [LARGE SCALE GENOMIC DNA]</scope>
    <source>
        <strain evidence="4">t26</strain>
    </source>
</reference>
<dbReference type="CDD" id="cd05379">
    <property type="entry name" value="CAP_bacterial"/>
    <property type="match status" value="1"/>
</dbReference>
<dbReference type="PANTHER" id="PTHR31157:SF1">
    <property type="entry name" value="SCP DOMAIN-CONTAINING PROTEIN"/>
    <property type="match status" value="1"/>
</dbReference>
<evidence type="ECO:0000259" key="1">
    <source>
        <dbReference type="Pfam" id="PF00188"/>
    </source>
</evidence>
<dbReference type="Pfam" id="PF14504">
    <property type="entry name" value="CAP_assoc_N"/>
    <property type="match status" value="1"/>
</dbReference>
<dbReference type="EMBL" id="PHQY01000620">
    <property type="protein sequence ID" value="PJO43310.1"/>
    <property type="molecule type" value="Genomic_DNA"/>
</dbReference>